<accession>A0A4V6PWK8</accession>
<dbReference type="OrthoDB" id="2965932at2"/>
<comment type="caution">
    <text evidence="3">The sequence shown here is derived from an EMBL/GenBank/DDBJ whole genome shotgun (WGS) entry which is preliminary data.</text>
</comment>
<sequence length="682" mass="77645">MKKIFLAFAMLMMFVAGCSQEAAQEEESENTEQQEVPTEEEGEVTALETTVLYEHDFNEFGEYSLLSLAPSVDGSAITFTANEDIDSDSEHYEMFVNQKNEVIQGTDLSQEETDDKYCSSLSLSPDGKSLLYNCIELNIGFSIYDMESKKTVHQMEEGDTFISELYGISNDRTVYLKTSAVGDSEALSLYDSNTGEMTHYPLEELFPNEEYPSLDKIFPTTDGSKILLDTTIALYMFDVDEGTAEPIVNILPIREEQDNEDIFLYDSVLSPNGTYLYYEIRHNDQHPQYQTFHFHNLDSGEETVLSELDYRYIRNIDNQGNVLLRGSEGIFLYNIDSGDTRIVPELSISGEYYTLTGNGDYIFYSGNESHEDETHTQYLYKVALGDSSSFATTEFLGTLAGQEETPEKKTFSLYDHDLDEVQMLQDIWNERTSVEYPTQFPETVESMVKSSHWHGGSEQTVYAKNFRFADSEREDLSFSAKVQDDETKGCLVNDLTLIENVDGVDYYYHKGGNDYIEMVIDKNNVCYDFTTYEYSKEEMLAIGKSMKQTDSVPHGIHPEEFKYPTRLPIEKAFIDGGAVVSFDGENTIDFHIDYTGEQESDIPIELEITPTEPSSFLNEDFGEIVEVANWQDGFFKLDNQSLHLYDGTTYYSIVPEPSTDLLGEYGEEEVKRMLIEIGESIQ</sequence>
<feature type="compositionally biased region" description="Acidic residues" evidence="1">
    <location>
        <begin position="23"/>
        <end position="42"/>
    </location>
</feature>
<evidence type="ECO:0008006" key="5">
    <source>
        <dbReference type="Google" id="ProtNLM"/>
    </source>
</evidence>
<proteinExistence type="predicted"/>
<dbReference type="PROSITE" id="PS51257">
    <property type="entry name" value="PROKAR_LIPOPROTEIN"/>
    <property type="match status" value="1"/>
</dbReference>
<dbReference type="RefSeq" id="WP_133578839.1">
    <property type="nucleotide sequence ID" value="NZ_SNYJ01000001.1"/>
</dbReference>
<dbReference type="AlphaFoldDB" id="A0A4V6PWK8"/>
<evidence type="ECO:0000313" key="3">
    <source>
        <dbReference type="EMBL" id="TDQ43027.1"/>
    </source>
</evidence>
<dbReference type="Proteomes" id="UP000295632">
    <property type="component" value="Unassembled WGS sequence"/>
</dbReference>
<dbReference type="SUPFAM" id="SSF82171">
    <property type="entry name" value="DPP6 N-terminal domain-like"/>
    <property type="match status" value="1"/>
</dbReference>
<keyword evidence="4" id="KW-1185">Reference proteome</keyword>
<feature type="signal peptide" evidence="2">
    <location>
        <begin position="1"/>
        <end position="21"/>
    </location>
</feature>
<evidence type="ECO:0000313" key="4">
    <source>
        <dbReference type="Proteomes" id="UP000295632"/>
    </source>
</evidence>
<evidence type="ECO:0000256" key="2">
    <source>
        <dbReference type="SAM" id="SignalP"/>
    </source>
</evidence>
<name>A0A4V6PWK8_9BACI</name>
<reference evidence="3 4" key="1">
    <citation type="submission" date="2019-03" db="EMBL/GenBank/DDBJ databases">
        <title>Genomic Encyclopedia of Type Strains, Phase IV (KMG-IV): sequencing the most valuable type-strain genomes for metagenomic binning, comparative biology and taxonomic classification.</title>
        <authorList>
            <person name="Goeker M."/>
        </authorList>
    </citation>
    <scope>NUCLEOTIDE SEQUENCE [LARGE SCALE GENOMIC DNA]</scope>
    <source>
        <strain evidence="3 4">DSM 28697</strain>
    </source>
</reference>
<feature type="region of interest" description="Disordered" evidence="1">
    <location>
        <begin position="22"/>
        <end position="42"/>
    </location>
</feature>
<organism evidence="3 4">
    <name type="scientific">Aureibacillus halotolerans</name>
    <dbReference type="NCBI Taxonomy" id="1508390"/>
    <lineage>
        <taxon>Bacteria</taxon>
        <taxon>Bacillati</taxon>
        <taxon>Bacillota</taxon>
        <taxon>Bacilli</taxon>
        <taxon>Bacillales</taxon>
        <taxon>Bacillaceae</taxon>
        <taxon>Aureibacillus</taxon>
    </lineage>
</organism>
<evidence type="ECO:0000256" key="1">
    <source>
        <dbReference type="SAM" id="MobiDB-lite"/>
    </source>
</evidence>
<dbReference type="EMBL" id="SNYJ01000001">
    <property type="protein sequence ID" value="TDQ43027.1"/>
    <property type="molecule type" value="Genomic_DNA"/>
</dbReference>
<keyword evidence="2" id="KW-0732">Signal</keyword>
<feature type="chain" id="PRO_5038885542" description="WD40 repeat protein" evidence="2">
    <location>
        <begin position="22"/>
        <end position="682"/>
    </location>
</feature>
<gene>
    <name evidence="3" type="ORF">EV213_101459</name>
</gene>
<protein>
    <recommendedName>
        <fullName evidence="5">WD40 repeat protein</fullName>
    </recommendedName>
</protein>